<evidence type="ECO:0000313" key="3">
    <source>
        <dbReference type="Proteomes" id="UP000317940"/>
    </source>
</evidence>
<comment type="caution">
    <text evidence="2">The sequence shown here is derived from an EMBL/GenBank/DDBJ whole genome shotgun (WGS) entry which is preliminary data.</text>
</comment>
<dbReference type="Gene3D" id="1.10.260.40">
    <property type="entry name" value="lambda repressor-like DNA-binding domains"/>
    <property type="match status" value="1"/>
</dbReference>
<evidence type="ECO:0000259" key="1">
    <source>
        <dbReference type="PROSITE" id="PS50943"/>
    </source>
</evidence>
<feature type="domain" description="HTH cro/C1-type" evidence="1">
    <location>
        <begin position="2"/>
        <end position="58"/>
    </location>
</feature>
<dbReference type="CDD" id="cd00093">
    <property type="entry name" value="HTH_XRE"/>
    <property type="match status" value="1"/>
</dbReference>
<sequence length="275" mass="30895">MLRQYRDRAGLSGEQLAAMMGAKWTGPKISRIEHAVGAITAPEVAQLLECCGVSDPEIVTVLEELARNAGKSGWWSNYGTSAVPQHVEDLIYAEGEAESIRSYHPNVIPGWLQTAAYAKEITMATAFRIPPEEHPAIVDLRMRRQAVLTQPTGLPRWRFVLHEALLMQRFVSHPMLMPEQLRRLLDVSQLPNVEIQIMPLDAGPHPGAGGTFIVFHFARPWPPIVMTEDRNDMRYFEGDEVAGEYDEAFERVMVAALPVDQSRETIKKHMEGHAH</sequence>
<keyword evidence="3" id="KW-1185">Reference proteome</keyword>
<reference evidence="2 3" key="1">
    <citation type="submission" date="2019-06" db="EMBL/GenBank/DDBJ databases">
        <title>Sequencing the genomes of 1000 actinobacteria strains.</title>
        <authorList>
            <person name="Klenk H.-P."/>
        </authorList>
    </citation>
    <scope>NUCLEOTIDE SEQUENCE [LARGE SCALE GENOMIC DNA]</scope>
    <source>
        <strain evidence="2 3">DSM 44826</strain>
    </source>
</reference>
<name>A0A561SED8_9ACTN</name>
<evidence type="ECO:0000313" key="2">
    <source>
        <dbReference type="EMBL" id="TWF73224.1"/>
    </source>
</evidence>
<accession>A0A561SED8</accession>
<dbReference type="Proteomes" id="UP000317940">
    <property type="component" value="Unassembled WGS sequence"/>
</dbReference>
<dbReference type="AlphaFoldDB" id="A0A561SED8"/>
<protein>
    <submittedName>
        <fullName evidence="2">Helix-turn-helix protein</fullName>
    </submittedName>
</protein>
<dbReference type="RefSeq" id="WP_170305312.1">
    <property type="nucleotide sequence ID" value="NZ_BAAAMZ010000005.1"/>
</dbReference>
<dbReference type="PROSITE" id="PS50943">
    <property type="entry name" value="HTH_CROC1"/>
    <property type="match status" value="1"/>
</dbReference>
<dbReference type="SUPFAM" id="SSF47413">
    <property type="entry name" value="lambda repressor-like DNA-binding domains"/>
    <property type="match status" value="1"/>
</dbReference>
<proteinExistence type="predicted"/>
<dbReference type="InterPro" id="IPR010982">
    <property type="entry name" value="Lambda_DNA-bd_dom_sf"/>
</dbReference>
<gene>
    <name evidence="2" type="ORF">FHX73_16375</name>
</gene>
<dbReference type="EMBL" id="VIWT01000006">
    <property type="protein sequence ID" value="TWF73224.1"/>
    <property type="molecule type" value="Genomic_DNA"/>
</dbReference>
<dbReference type="InterPro" id="IPR001387">
    <property type="entry name" value="Cro/C1-type_HTH"/>
</dbReference>
<organism evidence="2 3">
    <name type="scientific">Kitasatospora viridis</name>
    <dbReference type="NCBI Taxonomy" id="281105"/>
    <lineage>
        <taxon>Bacteria</taxon>
        <taxon>Bacillati</taxon>
        <taxon>Actinomycetota</taxon>
        <taxon>Actinomycetes</taxon>
        <taxon>Kitasatosporales</taxon>
        <taxon>Streptomycetaceae</taxon>
        <taxon>Kitasatospora</taxon>
    </lineage>
</organism>
<dbReference type="SMART" id="SM00530">
    <property type="entry name" value="HTH_XRE"/>
    <property type="match status" value="1"/>
</dbReference>
<dbReference type="Pfam" id="PF13560">
    <property type="entry name" value="HTH_31"/>
    <property type="match status" value="1"/>
</dbReference>
<dbReference type="Pfam" id="PF19054">
    <property type="entry name" value="DUF5753"/>
    <property type="match status" value="1"/>
</dbReference>
<dbReference type="GO" id="GO:0003677">
    <property type="term" value="F:DNA binding"/>
    <property type="evidence" value="ECO:0007669"/>
    <property type="project" value="InterPro"/>
</dbReference>
<dbReference type="InterPro" id="IPR043917">
    <property type="entry name" value="DUF5753"/>
</dbReference>